<dbReference type="GO" id="GO:0005096">
    <property type="term" value="F:GTPase activator activity"/>
    <property type="evidence" value="ECO:0007669"/>
    <property type="project" value="UniProtKB-KW"/>
</dbReference>
<dbReference type="PROSITE" id="PS50086">
    <property type="entry name" value="TBC_RABGAP"/>
    <property type="match status" value="1"/>
</dbReference>
<dbReference type="PANTHER" id="PTHR20913:SF7">
    <property type="entry name" value="RE60063P"/>
    <property type="match status" value="1"/>
</dbReference>
<dbReference type="SUPFAM" id="SSF47923">
    <property type="entry name" value="Ypt/Rab-GAP domain of gyp1p"/>
    <property type="match status" value="2"/>
</dbReference>
<feature type="domain" description="Rab-GAP TBC" evidence="3">
    <location>
        <begin position="67"/>
        <end position="253"/>
    </location>
</feature>
<name>A0A8B8ELN5_CRAVI</name>
<keyword evidence="1" id="KW-0343">GTPase activation</keyword>
<sequence>MVIDRRENRSKRDKTFHRIESVGENTIESSNDLEDFLHKEKEILKVLSNSDIDNEQLRNLAISPGGLLNDDIRKEVWPRLLNVNIKDIPKKPSEEVLHGHRDYTQVVMDVNRSLKRFPPGMEEEVRMSYQDQLVDLIMRVLVEHEELHYYQGYHDICVTFLLVLGEDLAFAVLDVLSLQHLRDFMDVNMDRTKHILNYLYPIVGRASPKLRQFMEESEVGTVFCLSWLITWFGHVLGDLDSIVRLYDFFMASDPLMPIYMAASVVLYREKEILASECEMCTLHGMLSKIPDNLPYEQLILRAKELLSKFPPRTIAKEAAEIHEQKKRALSQHRQQIAQKSRGQQSPGLLKGLMILDGNRLYVKMTFWTLIGIVTAAGLSWLNQYYVHYHRT</sequence>
<dbReference type="Proteomes" id="UP000694844">
    <property type="component" value="Chromosome 5"/>
</dbReference>
<dbReference type="InterPro" id="IPR000195">
    <property type="entry name" value="Rab-GAP-TBC_dom"/>
</dbReference>
<proteinExistence type="predicted"/>
<evidence type="ECO:0000259" key="3">
    <source>
        <dbReference type="PROSITE" id="PS50086"/>
    </source>
</evidence>
<dbReference type="FunFam" id="1.10.8.1310:FF:000001">
    <property type="entry name" value="TBC1 domain family, member 20"/>
    <property type="match status" value="1"/>
</dbReference>
<keyword evidence="2" id="KW-1133">Transmembrane helix</keyword>
<evidence type="ECO:0000313" key="5">
    <source>
        <dbReference type="RefSeq" id="XP_022340816.1"/>
    </source>
</evidence>
<dbReference type="GeneID" id="111135237"/>
<dbReference type="GO" id="GO:0006888">
    <property type="term" value="P:endoplasmic reticulum to Golgi vesicle-mediated transport"/>
    <property type="evidence" value="ECO:0007669"/>
    <property type="project" value="TreeGrafter"/>
</dbReference>
<dbReference type="Gene3D" id="1.10.472.80">
    <property type="entry name" value="Ypt/Rab-GAP domain of gyp1p, domain 3"/>
    <property type="match status" value="1"/>
</dbReference>
<evidence type="ECO:0000313" key="4">
    <source>
        <dbReference type="Proteomes" id="UP000694844"/>
    </source>
</evidence>
<evidence type="ECO:0000256" key="2">
    <source>
        <dbReference type="SAM" id="Phobius"/>
    </source>
</evidence>
<dbReference type="Gene3D" id="1.10.8.1310">
    <property type="match status" value="1"/>
</dbReference>
<feature type="transmembrane region" description="Helical" evidence="2">
    <location>
        <begin position="360"/>
        <end position="381"/>
    </location>
</feature>
<evidence type="ECO:0000256" key="1">
    <source>
        <dbReference type="ARBA" id="ARBA00022468"/>
    </source>
</evidence>
<keyword evidence="2" id="KW-0812">Transmembrane</keyword>
<dbReference type="RefSeq" id="XP_022340816.1">
    <property type="nucleotide sequence ID" value="XM_022485108.1"/>
</dbReference>
<reference evidence="5" key="1">
    <citation type="submission" date="2025-08" db="UniProtKB">
        <authorList>
            <consortium name="RefSeq"/>
        </authorList>
    </citation>
    <scope>IDENTIFICATION</scope>
    <source>
        <tissue evidence="5">Whole sample</tissue>
    </source>
</reference>
<dbReference type="GO" id="GO:0005789">
    <property type="term" value="C:endoplasmic reticulum membrane"/>
    <property type="evidence" value="ECO:0007669"/>
    <property type="project" value="TreeGrafter"/>
</dbReference>
<accession>A0A8B8ELN5</accession>
<dbReference type="InterPro" id="IPR035969">
    <property type="entry name" value="Rab-GAP_TBC_sf"/>
</dbReference>
<dbReference type="KEGG" id="cvn:111135237"/>
<dbReference type="Pfam" id="PF00566">
    <property type="entry name" value="RabGAP-TBC"/>
    <property type="match status" value="1"/>
</dbReference>
<organism evidence="4 5">
    <name type="scientific">Crassostrea virginica</name>
    <name type="common">Eastern oyster</name>
    <dbReference type="NCBI Taxonomy" id="6565"/>
    <lineage>
        <taxon>Eukaryota</taxon>
        <taxon>Metazoa</taxon>
        <taxon>Spiralia</taxon>
        <taxon>Lophotrochozoa</taxon>
        <taxon>Mollusca</taxon>
        <taxon>Bivalvia</taxon>
        <taxon>Autobranchia</taxon>
        <taxon>Pteriomorphia</taxon>
        <taxon>Ostreida</taxon>
        <taxon>Ostreoidea</taxon>
        <taxon>Ostreidae</taxon>
        <taxon>Crassostrea</taxon>
    </lineage>
</organism>
<dbReference type="AlphaFoldDB" id="A0A8B8ELN5"/>
<gene>
    <name evidence="5" type="primary">LOC111135237</name>
</gene>
<protein>
    <submittedName>
        <fullName evidence="5">TBC1 domain family member 20-like</fullName>
    </submittedName>
</protein>
<dbReference type="OrthoDB" id="206700at2759"/>
<dbReference type="InterPro" id="IPR045913">
    <property type="entry name" value="TBC20/Gyp8-like"/>
</dbReference>
<dbReference type="SMART" id="SM00164">
    <property type="entry name" value="TBC"/>
    <property type="match status" value="1"/>
</dbReference>
<keyword evidence="2" id="KW-0472">Membrane</keyword>
<keyword evidence="4" id="KW-1185">Reference proteome</keyword>
<dbReference type="PANTHER" id="PTHR20913">
    <property type="entry name" value="TBC1 DOMAIN FAMILY MEMBER 20/GTPASE"/>
    <property type="match status" value="1"/>
</dbReference>